<name>A0ABX2G2Q2_9BURK</name>
<evidence type="ECO:0000313" key="1">
    <source>
        <dbReference type="EMBL" id="NRT55718.1"/>
    </source>
</evidence>
<dbReference type="PROSITE" id="PS51257">
    <property type="entry name" value="PROKAR_LIPOPROTEIN"/>
    <property type="match status" value="1"/>
</dbReference>
<dbReference type="RefSeq" id="WP_173804688.1">
    <property type="nucleotide sequence ID" value="NZ_JABSNM010000005.1"/>
</dbReference>
<protein>
    <submittedName>
        <fullName evidence="1">Uncharacterized protein</fullName>
    </submittedName>
</protein>
<organism evidence="1 2">
    <name type="scientific">Sphaerotilus uruguayifluvii</name>
    <dbReference type="NCBI Taxonomy" id="2735897"/>
    <lineage>
        <taxon>Bacteria</taxon>
        <taxon>Pseudomonadati</taxon>
        <taxon>Pseudomonadota</taxon>
        <taxon>Betaproteobacteria</taxon>
        <taxon>Burkholderiales</taxon>
        <taxon>Sphaerotilaceae</taxon>
        <taxon>Sphaerotilus</taxon>
    </lineage>
</organism>
<evidence type="ECO:0000313" key="2">
    <source>
        <dbReference type="Proteomes" id="UP001516061"/>
    </source>
</evidence>
<dbReference type="InterPro" id="IPR013783">
    <property type="entry name" value="Ig-like_fold"/>
</dbReference>
<keyword evidence="2" id="KW-1185">Reference proteome</keyword>
<comment type="caution">
    <text evidence="1">The sequence shown here is derived from an EMBL/GenBank/DDBJ whole genome shotgun (WGS) entry which is preliminary data.</text>
</comment>
<dbReference type="Proteomes" id="UP001516061">
    <property type="component" value="Unassembled WGS sequence"/>
</dbReference>
<accession>A0ABX2G2Q2</accession>
<reference evidence="1 2" key="1">
    <citation type="submission" date="2020-05" db="EMBL/GenBank/DDBJ databases">
        <title>Genomic Encyclopedia of Type Strains, Phase IV (KMG-V): Genome sequencing to study the core and pangenomes of soil and plant-associated prokaryotes.</title>
        <authorList>
            <person name="Whitman W."/>
        </authorList>
    </citation>
    <scope>NUCLEOTIDE SEQUENCE [LARGE SCALE GENOMIC DNA]</scope>
    <source>
        <strain evidence="1 2">C29</strain>
    </source>
</reference>
<proteinExistence type="predicted"/>
<dbReference type="EMBL" id="JABSNM010000005">
    <property type="protein sequence ID" value="NRT55718.1"/>
    <property type="molecule type" value="Genomic_DNA"/>
</dbReference>
<dbReference type="Gene3D" id="2.60.40.10">
    <property type="entry name" value="Immunoglobulins"/>
    <property type="match status" value="1"/>
</dbReference>
<gene>
    <name evidence="1" type="ORF">HNQ01_001448</name>
</gene>
<sequence length="149" mass="15096">MNTARLARPSLLRAARLVLLAGALSAGTLGLSGCGGGVSVGVGVEGGYGSSYDAPPTVSLGLSASQAGAGTTVRLTAYPRDDYAITQVDFELAYPDGRIVSLGGVRSAPWMLDVVLPYGTGGSMLRLRARAWDDAGQSGTSGWAGVTVY</sequence>